<dbReference type="GO" id="GO:0006357">
    <property type="term" value="P:regulation of transcription by RNA polymerase II"/>
    <property type="evidence" value="ECO:0007669"/>
    <property type="project" value="TreeGrafter"/>
</dbReference>
<feature type="region of interest" description="Disordered" evidence="1">
    <location>
        <begin position="1"/>
        <end position="25"/>
    </location>
</feature>
<gene>
    <name evidence="4" type="ORF">PCL_07145</name>
</gene>
<name>A0A2U3DT11_PURLI</name>
<proteinExistence type="predicted"/>
<accession>A0A2U3DT11</accession>
<dbReference type="EMBL" id="LCWV01000034">
    <property type="protein sequence ID" value="PWI65376.1"/>
    <property type="molecule type" value="Genomic_DNA"/>
</dbReference>
<dbReference type="PANTHER" id="PTHR30005">
    <property type="entry name" value="EXOPOLYPHOSPHATASE"/>
    <property type="match status" value="1"/>
</dbReference>
<dbReference type="AlphaFoldDB" id="A0A2U3DT11"/>
<protein>
    <submittedName>
        <fullName evidence="4">Uncharacterized protein</fullName>
    </submittedName>
</protein>
<sequence length="787" mass="84915">MGDSAGVMQSGVRKREWNQTKDKAHTQIKNLRSTELPEAAGPELPEIKCLGICFTCPESGRREILRGAPSRFLADVPTLPQATSQTSLVSRTRSESAVISASAVAHGIDNRSFDAGDGPSSHTTKRWVRAALTGPAAPPRNGRRAAPADFPLRHPVHSPFSKPGPRPHAPAGATDLQSFLRPFALPRRLGSDSFAGHSRSLIMSAPKVITLDNLSTQLQPWRPDDDSHLYAIVDMGSNGIRFSITSLAPPTTRLLLPIYSARAAISLFDALTPSPSGLVFPSETMDAVGSALSRFHQIALLHGVPRSQILILATEAMRRAANATQMLDSIAKATGGLSVQILDPSVETLFGAVMGSRSGLVAVKGGALFLDLGGGSVQMTWVDTSQAHYEFQAALAGESLPYGAAKLTRVLEEQPPEIHQAEIGTLEEGIDRIYANLCSRFPALQAIKSTHDRGEGATVDVYMCGGGFRGYGSMLMHNDSISPYPISSINSYSVPGRVFRQTSEMRRLNREYDGKIFGMSKRRRRQFPAIATVIEAFIAAVPNIGRVTFCGGSNRQGILMMKLPLEIRESNPLDVLAQVSQKERLVFDAVLRLLQAALPDNVQPNTPTPICLGLGSLLIRRIWDRCGYDSTTNASFALHDAVTRNPDCPGLTHLTRAVLGLAVCARWGTSIGPSDEHLFQGLRRIADGHDKDASFWAMYSGAICGILPTIFPIMPEPDELLSAITLHAAIEPGKSGKRDKVILSIGLASKYQGNVNPEALADEFQSALSNKGDKAQFKTSVRVTWLS</sequence>
<dbReference type="InterPro" id="IPR057512">
    <property type="entry name" value="RTG2_C"/>
</dbReference>
<feature type="compositionally biased region" description="Basic and acidic residues" evidence="1">
    <location>
        <begin position="13"/>
        <end position="25"/>
    </location>
</feature>
<reference evidence="4 5" key="1">
    <citation type="journal article" date="2016" name="Front. Microbiol.">
        <title>Genome and transcriptome sequences reveal the specific parasitism of the nematophagous Purpureocillium lilacinum 36-1.</title>
        <authorList>
            <person name="Xie J."/>
            <person name="Li S."/>
            <person name="Mo C."/>
            <person name="Xiao X."/>
            <person name="Peng D."/>
            <person name="Wang G."/>
            <person name="Xiao Y."/>
        </authorList>
    </citation>
    <scope>NUCLEOTIDE SEQUENCE [LARGE SCALE GENOMIC DNA]</scope>
    <source>
        <strain evidence="4 5">36-1</strain>
    </source>
</reference>
<evidence type="ECO:0000256" key="1">
    <source>
        <dbReference type="SAM" id="MobiDB-lite"/>
    </source>
</evidence>
<dbReference type="Pfam" id="PF02541">
    <property type="entry name" value="Ppx-GppA"/>
    <property type="match status" value="1"/>
</dbReference>
<feature type="domain" description="RTG2 C-terminal" evidence="3">
    <location>
        <begin position="586"/>
        <end position="764"/>
    </location>
</feature>
<organism evidence="4 5">
    <name type="scientific">Purpureocillium lilacinum</name>
    <name type="common">Paecilomyces lilacinus</name>
    <dbReference type="NCBI Taxonomy" id="33203"/>
    <lineage>
        <taxon>Eukaryota</taxon>
        <taxon>Fungi</taxon>
        <taxon>Dikarya</taxon>
        <taxon>Ascomycota</taxon>
        <taxon>Pezizomycotina</taxon>
        <taxon>Sordariomycetes</taxon>
        <taxon>Hypocreomycetidae</taxon>
        <taxon>Hypocreales</taxon>
        <taxon>Ophiocordycipitaceae</taxon>
        <taxon>Purpureocillium</taxon>
    </lineage>
</organism>
<evidence type="ECO:0000313" key="5">
    <source>
        <dbReference type="Proteomes" id="UP000245956"/>
    </source>
</evidence>
<dbReference type="Gene3D" id="3.30.420.150">
    <property type="entry name" value="Exopolyphosphatase. Domain 2"/>
    <property type="match status" value="1"/>
</dbReference>
<dbReference type="Proteomes" id="UP000245956">
    <property type="component" value="Unassembled WGS sequence"/>
</dbReference>
<comment type="caution">
    <text evidence="4">The sequence shown here is derived from an EMBL/GenBank/DDBJ whole genome shotgun (WGS) entry which is preliminary data.</text>
</comment>
<evidence type="ECO:0000313" key="4">
    <source>
        <dbReference type="EMBL" id="PWI65376.1"/>
    </source>
</evidence>
<evidence type="ECO:0000259" key="3">
    <source>
        <dbReference type="Pfam" id="PF23566"/>
    </source>
</evidence>
<dbReference type="Pfam" id="PF23566">
    <property type="entry name" value="RTG2_C"/>
    <property type="match status" value="1"/>
</dbReference>
<dbReference type="FunFam" id="3.30.420.40:FF:000191">
    <property type="entry name" value="Retrograde regulation protein 2"/>
    <property type="match status" value="1"/>
</dbReference>
<dbReference type="InterPro" id="IPR050273">
    <property type="entry name" value="GppA/Ppx_hydrolase"/>
</dbReference>
<dbReference type="SUPFAM" id="SSF53067">
    <property type="entry name" value="Actin-like ATPase domain"/>
    <property type="match status" value="2"/>
</dbReference>
<dbReference type="Gene3D" id="3.30.420.40">
    <property type="match status" value="1"/>
</dbReference>
<feature type="domain" description="Ppx/GppA phosphatase N-terminal" evidence="2">
    <location>
        <begin position="276"/>
        <end position="564"/>
    </location>
</feature>
<dbReference type="InterPro" id="IPR003695">
    <property type="entry name" value="Ppx_GppA_N"/>
</dbReference>
<evidence type="ECO:0000259" key="2">
    <source>
        <dbReference type="Pfam" id="PF02541"/>
    </source>
</evidence>
<dbReference type="InterPro" id="IPR043129">
    <property type="entry name" value="ATPase_NBD"/>
</dbReference>
<dbReference type="PANTHER" id="PTHR30005:SF0">
    <property type="entry name" value="RETROGRADE REGULATION PROTEIN 2"/>
    <property type="match status" value="1"/>
</dbReference>